<organism evidence="1 2">
    <name type="scientific">Pogonophryne albipinna</name>
    <dbReference type="NCBI Taxonomy" id="1090488"/>
    <lineage>
        <taxon>Eukaryota</taxon>
        <taxon>Metazoa</taxon>
        <taxon>Chordata</taxon>
        <taxon>Craniata</taxon>
        <taxon>Vertebrata</taxon>
        <taxon>Euteleostomi</taxon>
        <taxon>Actinopterygii</taxon>
        <taxon>Neopterygii</taxon>
        <taxon>Teleostei</taxon>
        <taxon>Neoteleostei</taxon>
        <taxon>Acanthomorphata</taxon>
        <taxon>Eupercaria</taxon>
        <taxon>Perciformes</taxon>
        <taxon>Notothenioidei</taxon>
        <taxon>Pogonophryne</taxon>
    </lineage>
</organism>
<accession>A0AAD6BFJ1</accession>
<dbReference type="PANTHER" id="PTHR31025">
    <property type="entry name" value="SI:CH211-196P9.1-RELATED"/>
    <property type="match status" value="1"/>
</dbReference>
<gene>
    <name evidence="1" type="ORF">JOQ06_012557</name>
</gene>
<dbReference type="PANTHER" id="PTHR31025:SF31">
    <property type="entry name" value="SI:CH211-166E11.5"/>
    <property type="match status" value="1"/>
</dbReference>
<evidence type="ECO:0008006" key="3">
    <source>
        <dbReference type="Google" id="ProtNLM"/>
    </source>
</evidence>
<dbReference type="SUPFAM" id="SSF54277">
    <property type="entry name" value="CAD &amp; PB1 domains"/>
    <property type="match status" value="1"/>
</dbReference>
<dbReference type="Proteomes" id="UP001219934">
    <property type="component" value="Unassembled WGS sequence"/>
</dbReference>
<keyword evidence="2" id="KW-1185">Reference proteome</keyword>
<protein>
    <recommendedName>
        <fullName evidence="3">PB1 domain-containing protein</fullName>
    </recommendedName>
</protein>
<name>A0AAD6BFJ1_9TELE</name>
<evidence type="ECO:0000313" key="2">
    <source>
        <dbReference type="Proteomes" id="UP001219934"/>
    </source>
</evidence>
<reference evidence="1" key="1">
    <citation type="submission" date="2022-11" db="EMBL/GenBank/DDBJ databases">
        <title>Chromosome-level genome of Pogonophryne albipinna.</title>
        <authorList>
            <person name="Jo E."/>
        </authorList>
    </citation>
    <scope>NUCLEOTIDE SEQUENCE</scope>
    <source>
        <strain evidence="1">SGF0006</strain>
        <tissue evidence="1">Muscle</tissue>
    </source>
</reference>
<dbReference type="EMBL" id="JAPTMU010000004">
    <property type="protein sequence ID" value="KAJ4944007.1"/>
    <property type="molecule type" value="Genomic_DNA"/>
</dbReference>
<proteinExistence type="predicted"/>
<dbReference type="AlphaFoldDB" id="A0AAD6BFJ1"/>
<sequence>MEETNVRLRIHIDHEVRKMTLDDGIPSTLEELICAVKDAYSITTNISLQYKDNDFDDFFTLTSTEGLKDKDTLKVVHLSVPDCIMLTLVPQEGTPDTSNLSSVCDSHAVSSEDTGILSPSPSERRLPWPTVFSIPTFSHNTELALRQGNEMYSREGTPLTSPKLTHDILEHLAEAIFTYTAYPNDAQRSAVAQALIAKHPCLKEPGSYNGCYGWQQSLKYKVGNYRTKRKALGSPELLLERQKTLEAARLALIEASKRKDSAKSINDMMSKTYSWRRQELVAKSPQVEDFKERWPALFQPFQINEEFQRCNAVPLESTFMFQLDRYTPKLLELFNAKGGAVGQRIKALLNALIQVS</sequence>
<evidence type="ECO:0000313" key="1">
    <source>
        <dbReference type="EMBL" id="KAJ4944007.1"/>
    </source>
</evidence>
<comment type="caution">
    <text evidence="1">The sequence shown here is derived from an EMBL/GenBank/DDBJ whole genome shotgun (WGS) entry which is preliminary data.</text>
</comment>